<comment type="caution">
    <text evidence="3">The sequence shown here is derived from an EMBL/GenBank/DDBJ whole genome shotgun (WGS) entry which is preliminary data.</text>
</comment>
<organism evidence="3 4">
    <name type="scientific">Actinomyces oris</name>
    <dbReference type="NCBI Taxonomy" id="544580"/>
    <lineage>
        <taxon>Bacteria</taxon>
        <taxon>Bacillati</taxon>
        <taxon>Actinomycetota</taxon>
        <taxon>Actinomycetes</taxon>
        <taxon>Actinomycetales</taxon>
        <taxon>Actinomycetaceae</taxon>
        <taxon>Actinomyces</taxon>
    </lineage>
</organism>
<dbReference type="Proteomes" id="UP000185772">
    <property type="component" value="Unassembled WGS sequence"/>
</dbReference>
<evidence type="ECO:0000259" key="2">
    <source>
        <dbReference type="Pfam" id="PF04389"/>
    </source>
</evidence>
<feature type="domain" description="Peptidase M28" evidence="2">
    <location>
        <begin position="128"/>
        <end position="329"/>
    </location>
</feature>
<evidence type="ECO:0000313" key="3">
    <source>
        <dbReference type="EMBL" id="OLO50988.1"/>
    </source>
</evidence>
<dbReference type="InterPro" id="IPR045175">
    <property type="entry name" value="M28_fam"/>
</dbReference>
<keyword evidence="1" id="KW-1133">Transmembrane helix</keyword>
<feature type="transmembrane region" description="Helical" evidence="1">
    <location>
        <begin position="468"/>
        <end position="484"/>
    </location>
</feature>
<dbReference type="SUPFAM" id="SSF53187">
    <property type="entry name" value="Zn-dependent exopeptidases"/>
    <property type="match status" value="1"/>
</dbReference>
<feature type="transmembrane region" description="Helical" evidence="1">
    <location>
        <begin position="490"/>
        <end position="506"/>
    </location>
</feature>
<dbReference type="GO" id="GO:0006508">
    <property type="term" value="P:proteolysis"/>
    <property type="evidence" value="ECO:0007669"/>
    <property type="project" value="InterPro"/>
</dbReference>
<dbReference type="EMBL" id="MSKM01000061">
    <property type="protein sequence ID" value="OLO50988.1"/>
    <property type="molecule type" value="Genomic_DNA"/>
</dbReference>
<keyword evidence="1" id="KW-0472">Membrane</keyword>
<dbReference type="Pfam" id="PF04389">
    <property type="entry name" value="Peptidase_M28"/>
    <property type="match status" value="1"/>
</dbReference>
<dbReference type="Gene3D" id="3.40.630.10">
    <property type="entry name" value="Zn peptidases"/>
    <property type="match status" value="1"/>
</dbReference>
<feature type="transmembrane region" description="Helical" evidence="1">
    <location>
        <begin position="540"/>
        <end position="561"/>
    </location>
</feature>
<reference evidence="3 4" key="1">
    <citation type="submission" date="2016-12" db="EMBL/GenBank/DDBJ databases">
        <title>Genomic comparison of strains in the 'Actinomyces naeslundii' group.</title>
        <authorList>
            <person name="Mughal S.R."/>
            <person name="Do T."/>
            <person name="Gilbert S.C."/>
            <person name="Witherden E.A."/>
            <person name="Didelot X."/>
            <person name="Beighton D."/>
        </authorList>
    </citation>
    <scope>NUCLEOTIDE SEQUENCE [LARGE SCALE GENOMIC DNA]</scope>
    <source>
        <strain evidence="3 4">MMRCO6-1</strain>
    </source>
</reference>
<dbReference type="GO" id="GO:0008235">
    <property type="term" value="F:metalloexopeptidase activity"/>
    <property type="evidence" value="ECO:0007669"/>
    <property type="project" value="InterPro"/>
</dbReference>
<dbReference type="PANTHER" id="PTHR12147:SF26">
    <property type="entry name" value="PEPTIDASE M28 DOMAIN-CONTAINING PROTEIN"/>
    <property type="match status" value="1"/>
</dbReference>
<protein>
    <submittedName>
        <fullName evidence="3">Peptidase M20</fullName>
    </submittedName>
</protein>
<feature type="transmembrane region" description="Helical" evidence="1">
    <location>
        <begin position="394"/>
        <end position="415"/>
    </location>
</feature>
<feature type="transmembrane region" description="Helical" evidence="1">
    <location>
        <begin position="513"/>
        <end position="534"/>
    </location>
</feature>
<feature type="transmembrane region" description="Helical" evidence="1">
    <location>
        <begin position="362"/>
        <end position="382"/>
    </location>
</feature>
<feature type="transmembrane region" description="Helical" evidence="1">
    <location>
        <begin position="435"/>
        <end position="456"/>
    </location>
</feature>
<proteinExistence type="predicted"/>
<evidence type="ECO:0000256" key="1">
    <source>
        <dbReference type="SAM" id="Phobius"/>
    </source>
</evidence>
<evidence type="ECO:0000313" key="4">
    <source>
        <dbReference type="Proteomes" id="UP000185772"/>
    </source>
</evidence>
<accession>A0A1Q8VSB9</accession>
<dbReference type="InterPro" id="IPR007484">
    <property type="entry name" value="Peptidase_M28"/>
</dbReference>
<dbReference type="AlphaFoldDB" id="A0A1Q8VSB9"/>
<gene>
    <name evidence="3" type="ORF">BKH27_13020</name>
</gene>
<sequence length="596" mass="63345">MTDRRLSAPGLARHLLAPIAALLGLVAGLSVLILPSPAPTTADPTTFSAERAMTSINRLADEPHSVLRREAHDRAREDVIGMFTDLGYTPTVHSDPLFDLSNPRAKETFDALSAEQQAEFKETPAETIVVDVPGKSERTMALMAHYDSAIGAEPDGDSVRLTAGDSHGAGDDGYGVAVIVETLRALKAEGRQPENSLKIVITDAEEVGLLGATNEMRHHRADYENVDLVLNLEARGTSGPALMFETSANNSAVTGYFLSHVKQPVTSSLFPSLYARMPNLTDMTVLIPEGFTVLNIAAIGNAEHYHHATDAPRYVDHSTVQHYGDQVLGLTRAWAFDGQAPTLTADGDLHFFQLWRGLTVRYPAAVETGLGCLAVIAALGAVAVRARSLRWKRVLGSVWGLTWRAVSVSAAAGLVQRGAMAMGWAPIYGDGPNPLLVWMFASGALIGAGLTAHFVVRRWKEGIGQETLAAVLLLLAAACVPLMVLVPGTAYVLVLTTLALALTALAPQRMRPVVGALAAFISVVIFAPMILLIHEMLSLSAVWVTVFFAIVPVAPLALVLLQAGSRRAQHTTARTSNRPDTALNDAAAASPVAATA</sequence>
<dbReference type="RefSeq" id="WP_070658058.1">
    <property type="nucleotide sequence ID" value="NZ_MSKM01000061.1"/>
</dbReference>
<dbReference type="PANTHER" id="PTHR12147">
    <property type="entry name" value="METALLOPEPTIDASE M28 FAMILY MEMBER"/>
    <property type="match status" value="1"/>
</dbReference>
<keyword evidence="1" id="KW-0812">Transmembrane</keyword>
<name>A0A1Q8VSB9_9ACTO</name>